<organism evidence="1 2">
    <name type="scientific">Ladona fulva</name>
    <name type="common">Scarce chaser dragonfly</name>
    <name type="synonym">Libellula fulva</name>
    <dbReference type="NCBI Taxonomy" id="123851"/>
    <lineage>
        <taxon>Eukaryota</taxon>
        <taxon>Metazoa</taxon>
        <taxon>Ecdysozoa</taxon>
        <taxon>Arthropoda</taxon>
        <taxon>Hexapoda</taxon>
        <taxon>Insecta</taxon>
        <taxon>Pterygota</taxon>
        <taxon>Palaeoptera</taxon>
        <taxon>Odonata</taxon>
        <taxon>Epiprocta</taxon>
        <taxon>Anisoptera</taxon>
        <taxon>Libelluloidea</taxon>
        <taxon>Libellulidae</taxon>
        <taxon>Ladona</taxon>
    </lineage>
</organism>
<proteinExistence type="predicted"/>
<accession>A0A8K0PBJ8</accession>
<reference evidence="1" key="1">
    <citation type="submission" date="2013-04" db="EMBL/GenBank/DDBJ databases">
        <authorList>
            <person name="Qu J."/>
            <person name="Murali S.C."/>
            <person name="Bandaranaike D."/>
            <person name="Bellair M."/>
            <person name="Blankenburg K."/>
            <person name="Chao H."/>
            <person name="Dinh H."/>
            <person name="Doddapaneni H."/>
            <person name="Downs B."/>
            <person name="Dugan-Rocha S."/>
            <person name="Elkadiri S."/>
            <person name="Gnanaolivu R.D."/>
            <person name="Hernandez B."/>
            <person name="Javaid M."/>
            <person name="Jayaseelan J.C."/>
            <person name="Lee S."/>
            <person name="Li M."/>
            <person name="Ming W."/>
            <person name="Munidasa M."/>
            <person name="Muniz J."/>
            <person name="Nguyen L."/>
            <person name="Ongeri F."/>
            <person name="Osuji N."/>
            <person name="Pu L.-L."/>
            <person name="Puazo M."/>
            <person name="Qu C."/>
            <person name="Quiroz J."/>
            <person name="Raj R."/>
            <person name="Weissenberger G."/>
            <person name="Xin Y."/>
            <person name="Zou X."/>
            <person name="Han Y."/>
            <person name="Richards S."/>
            <person name="Worley K."/>
            <person name="Muzny D."/>
            <person name="Gibbs R."/>
        </authorList>
    </citation>
    <scope>NUCLEOTIDE SEQUENCE</scope>
    <source>
        <strain evidence="1">Sampled in the wild</strain>
    </source>
</reference>
<dbReference type="EMBL" id="KZ309468">
    <property type="protein sequence ID" value="KAG8238908.1"/>
    <property type="molecule type" value="Genomic_DNA"/>
</dbReference>
<dbReference type="OrthoDB" id="6706450at2759"/>
<comment type="caution">
    <text evidence="1">The sequence shown here is derived from an EMBL/GenBank/DDBJ whole genome shotgun (WGS) entry which is preliminary data.</text>
</comment>
<keyword evidence="2" id="KW-1185">Reference proteome</keyword>
<dbReference type="Proteomes" id="UP000792457">
    <property type="component" value="Unassembled WGS sequence"/>
</dbReference>
<evidence type="ECO:0000313" key="2">
    <source>
        <dbReference type="Proteomes" id="UP000792457"/>
    </source>
</evidence>
<reference evidence="1" key="2">
    <citation type="submission" date="2017-10" db="EMBL/GenBank/DDBJ databases">
        <title>Ladona fulva Genome sequencing and assembly.</title>
        <authorList>
            <person name="Murali S."/>
            <person name="Richards S."/>
            <person name="Bandaranaike D."/>
            <person name="Bellair M."/>
            <person name="Blankenburg K."/>
            <person name="Chao H."/>
            <person name="Dinh H."/>
            <person name="Doddapaneni H."/>
            <person name="Dugan-Rocha S."/>
            <person name="Elkadiri S."/>
            <person name="Gnanaolivu R."/>
            <person name="Hernandez B."/>
            <person name="Skinner E."/>
            <person name="Javaid M."/>
            <person name="Lee S."/>
            <person name="Li M."/>
            <person name="Ming W."/>
            <person name="Munidasa M."/>
            <person name="Muniz J."/>
            <person name="Nguyen L."/>
            <person name="Hughes D."/>
            <person name="Osuji N."/>
            <person name="Pu L.-L."/>
            <person name="Puazo M."/>
            <person name="Qu C."/>
            <person name="Quiroz J."/>
            <person name="Raj R."/>
            <person name="Weissenberger G."/>
            <person name="Xin Y."/>
            <person name="Zou X."/>
            <person name="Han Y."/>
            <person name="Worley K."/>
            <person name="Muzny D."/>
            <person name="Gibbs R."/>
        </authorList>
    </citation>
    <scope>NUCLEOTIDE SEQUENCE</scope>
    <source>
        <strain evidence="1">Sampled in the wild</strain>
    </source>
</reference>
<evidence type="ECO:0000313" key="1">
    <source>
        <dbReference type="EMBL" id="KAG8238908.1"/>
    </source>
</evidence>
<name>A0A8K0PBJ8_LADFU</name>
<protein>
    <submittedName>
        <fullName evidence="1">Uncharacterized protein</fullName>
    </submittedName>
</protein>
<sequence>MSAKKVLETNYKQLKWYGRLRRTKEERMPLKVWEWTPVGRNKRGRPRKKWRGNIGMEMRRRGLTISIASEM</sequence>
<dbReference type="AlphaFoldDB" id="A0A8K0PBJ8"/>
<gene>
    <name evidence="1" type="ORF">J437_LFUL017480</name>
</gene>